<protein>
    <submittedName>
        <fullName evidence="2">Uncharacterized protein</fullName>
    </submittedName>
</protein>
<feature type="transmembrane region" description="Helical" evidence="1">
    <location>
        <begin position="36"/>
        <end position="60"/>
    </location>
</feature>
<proteinExistence type="predicted"/>
<reference evidence="2" key="1">
    <citation type="submission" date="2021-02" db="EMBL/GenBank/DDBJ databases">
        <authorList>
            <person name="Cremers G."/>
            <person name="Picone N."/>
        </authorList>
    </citation>
    <scope>NUCLEOTIDE SEQUENCE</scope>
    <source>
        <strain evidence="2">PQ17</strain>
    </source>
</reference>
<dbReference type="AlphaFoldDB" id="A0A8J2FRP1"/>
<comment type="caution">
    <text evidence="2">The sequence shown here is derived from an EMBL/GenBank/DDBJ whole genome shotgun (WGS) entry which is preliminary data.</text>
</comment>
<sequence length="69" mass="7743">MGLRSFHLVFISLSSLLLVGFGAWCLGYFPTLREAIYLWIGSLSVVLGLGIAAYGAWFYVKTKRLRITE</sequence>
<keyword evidence="3" id="KW-1185">Reference proteome</keyword>
<evidence type="ECO:0000256" key="1">
    <source>
        <dbReference type="SAM" id="Phobius"/>
    </source>
</evidence>
<keyword evidence="1" id="KW-1133">Transmembrane helix</keyword>
<dbReference type="RefSeq" id="WP_174581734.1">
    <property type="nucleotide sequence ID" value="NZ_CAJNOB010000001.1"/>
</dbReference>
<keyword evidence="1" id="KW-0812">Transmembrane</keyword>
<name>A0A8J2FRP1_9BACT</name>
<dbReference type="EMBL" id="CAJNOB010000001">
    <property type="protein sequence ID" value="CAF0689629.1"/>
    <property type="molecule type" value="Genomic_DNA"/>
</dbReference>
<accession>A0A8J2FRP1</accession>
<gene>
    <name evidence="2" type="ORF">MPNT_10288</name>
</gene>
<evidence type="ECO:0000313" key="3">
    <source>
        <dbReference type="Proteomes" id="UP000663859"/>
    </source>
</evidence>
<evidence type="ECO:0000313" key="2">
    <source>
        <dbReference type="EMBL" id="CAF0689629.1"/>
    </source>
</evidence>
<organism evidence="2 3">
    <name type="scientific">Candidatus Methylacidithermus pantelleriae</name>
    <dbReference type="NCBI Taxonomy" id="2744239"/>
    <lineage>
        <taxon>Bacteria</taxon>
        <taxon>Pseudomonadati</taxon>
        <taxon>Verrucomicrobiota</taxon>
        <taxon>Methylacidiphilae</taxon>
        <taxon>Methylacidiphilales</taxon>
        <taxon>Methylacidiphilaceae</taxon>
        <taxon>Candidatus Methylacidithermus</taxon>
    </lineage>
</organism>
<keyword evidence="1" id="KW-0472">Membrane</keyword>
<dbReference type="Proteomes" id="UP000663859">
    <property type="component" value="Unassembled WGS sequence"/>
</dbReference>
<feature type="transmembrane region" description="Helical" evidence="1">
    <location>
        <begin position="7"/>
        <end position="30"/>
    </location>
</feature>